<evidence type="ECO:0000256" key="2">
    <source>
        <dbReference type="ARBA" id="ARBA00022475"/>
    </source>
</evidence>
<evidence type="ECO:0000256" key="9">
    <source>
        <dbReference type="ARBA" id="ARBA00023136"/>
    </source>
</evidence>
<evidence type="ECO:0000256" key="4">
    <source>
        <dbReference type="ARBA" id="ARBA00022833"/>
    </source>
</evidence>
<dbReference type="RefSeq" id="WP_130411343.1">
    <property type="nucleotide sequence ID" value="NZ_SHKX01000010.1"/>
</dbReference>
<organism evidence="11 12">
    <name type="scientific">Fluviicoccus keumensis</name>
    <dbReference type="NCBI Taxonomy" id="1435465"/>
    <lineage>
        <taxon>Bacteria</taxon>
        <taxon>Pseudomonadati</taxon>
        <taxon>Pseudomonadota</taxon>
        <taxon>Gammaproteobacteria</taxon>
        <taxon>Moraxellales</taxon>
        <taxon>Moraxellaceae</taxon>
        <taxon>Fluviicoccus</taxon>
    </lineage>
</organism>
<dbReference type="PANTHER" id="PTHR42734:SF9">
    <property type="entry name" value="ZINC IMPORT ATP-BINDING PROTEIN ZNUC"/>
    <property type="match status" value="1"/>
</dbReference>
<dbReference type="GO" id="GO:0005524">
    <property type="term" value="F:ATP binding"/>
    <property type="evidence" value="ECO:0007669"/>
    <property type="project" value="UniProtKB-KW"/>
</dbReference>
<dbReference type="NCBIfam" id="NF007090">
    <property type="entry name" value="PRK09544.1"/>
    <property type="match status" value="1"/>
</dbReference>
<keyword evidence="2" id="KW-1003">Cell membrane</keyword>
<dbReference type="EMBL" id="SHKX01000010">
    <property type="protein sequence ID" value="RZU48058.1"/>
    <property type="molecule type" value="Genomic_DNA"/>
</dbReference>
<accession>A0A4Q7ZBS2</accession>
<evidence type="ECO:0000256" key="6">
    <source>
        <dbReference type="ARBA" id="ARBA00022906"/>
    </source>
</evidence>
<evidence type="ECO:0000313" key="12">
    <source>
        <dbReference type="Proteomes" id="UP000292423"/>
    </source>
</evidence>
<evidence type="ECO:0000256" key="3">
    <source>
        <dbReference type="ARBA" id="ARBA00022741"/>
    </source>
</evidence>
<keyword evidence="8" id="KW-0406">Ion transport</keyword>
<keyword evidence="9" id="KW-0472">Membrane</keyword>
<evidence type="ECO:0000313" key="11">
    <source>
        <dbReference type="EMBL" id="RZU48058.1"/>
    </source>
</evidence>
<dbReference type="Pfam" id="PF00005">
    <property type="entry name" value="ABC_tran"/>
    <property type="match status" value="1"/>
</dbReference>
<evidence type="ECO:0000256" key="8">
    <source>
        <dbReference type="ARBA" id="ARBA00023065"/>
    </source>
</evidence>
<keyword evidence="4" id="KW-0862">Zinc</keyword>
<dbReference type="GO" id="GO:0010043">
    <property type="term" value="P:response to zinc ion"/>
    <property type="evidence" value="ECO:0007669"/>
    <property type="project" value="TreeGrafter"/>
</dbReference>
<feature type="domain" description="ABC transporter" evidence="10">
    <location>
        <begin position="6"/>
        <end position="222"/>
    </location>
</feature>
<comment type="caution">
    <text evidence="11">The sequence shown here is derived from an EMBL/GenBank/DDBJ whole genome shotgun (WGS) entry which is preliminary data.</text>
</comment>
<reference evidence="11 12" key="1">
    <citation type="submission" date="2019-02" db="EMBL/GenBank/DDBJ databases">
        <title>Genomic Encyclopedia of Type Strains, Phase IV (KMG-IV): sequencing the most valuable type-strain genomes for metagenomic binning, comparative biology and taxonomic classification.</title>
        <authorList>
            <person name="Goeker M."/>
        </authorList>
    </citation>
    <scope>NUCLEOTIDE SEQUENCE [LARGE SCALE GENOMIC DNA]</scope>
    <source>
        <strain evidence="11 12">DSM 105135</strain>
    </source>
</reference>
<keyword evidence="3" id="KW-0547">Nucleotide-binding</keyword>
<dbReference type="GO" id="GO:0006829">
    <property type="term" value="P:zinc ion transport"/>
    <property type="evidence" value="ECO:0007669"/>
    <property type="project" value="UniProtKB-KW"/>
</dbReference>
<dbReference type="GO" id="GO:0016887">
    <property type="term" value="F:ATP hydrolysis activity"/>
    <property type="evidence" value="ECO:0007669"/>
    <property type="project" value="InterPro"/>
</dbReference>
<gene>
    <name evidence="11" type="ORF">EV700_1030</name>
</gene>
<dbReference type="InterPro" id="IPR050153">
    <property type="entry name" value="Metal_Ion_Import_ABC"/>
</dbReference>
<dbReference type="InterPro" id="IPR003439">
    <property type="entry name" value="ABC_transporter-like_ATP-bd"/>
</dbReference>
<evidence type="ECO:0000256" key="7">
    <source>
        <dbReference type="ARBA" id="ARBA00022967"/>
    </source>
</evidence>
<keyword evidence="5 11" id="KW-0067">ATP-binding</keyword>
<evidence type="ECO:0000256" key="5">
    <source>
        <dbReference type="ARBA" id="ARBA00022840"/>
    </source>
</evidence>
<dbReference type="OrthoDB" id="9780942at2"/>
<dbReference type="InterPro" id="IPR017871">
    <property type="entry name" value="ABC_transporter-like_CS"/>
</dbReference>
<proteinExistence type="predicted"/>
<dbReference type="Gene3D" id="3.40.50.300">
    <property type="entry name" value="P-loop containing nucleotide triphosphate hydrolases"/>
    <property type="match status" value="1"/>
</dbReference>
<evidence type="ECO:0000256" key="1">
    <source>
        <dbReference type="ARBA" id="ARBA00022448"/>
    </source>
</evidence>
<dbReference type="FunFam" id="3.40.50.300:FF:000392">
    <property type="entry name" value="Zinc import ATP-binding protein ZnuC"/>
    <property type="match status" value="1"/>
</dbReference>
<evidence type="ECO:0000259" key="10">
    <source>
        <dbReference type="PROSITE" id="PS50893"/>
    </source>
</evidence>
<dbReference type="InterPro" id="IPR027417">
    <property type="entry name" value="P-loop_NTPase"/>
</dbReference>
<keyword evidence="7" id="KW-1278">Translocase</keyword>
<dbReference type="SUPFAM" id="SSF52540">
    <property type="entry name" value="P-loop containing nucleoside triphosphate hydrolases"/>
    <property type="match status" value="1"/>
</dbReference>
<sequence length="253" mass="27466">MTGPLLELTGIDWSREGRRILNRVSLTVQRGEIVTLIGPNGAGKSTLVQIAVGLLKPDAGVCRRQPGLRIGYVPQALTLDPSLPLTVGGFMRLQARKLAAADVGQALAETGVGDLHDRSVHALSGGEWQRVLLARALLQQPDLLVLDEPMQGVDLTGQEELYRLLAEVPRRYRCGILMVSHDLHLVMASTDRVICLNGHVCCEGHPESVTSHPEYLRLFGWQGSQGLAVYSHHHDHRHDVHGCVTPSSAQAGS</sequence>
<keyword evidence="6" id="KW-0864">Zinc transport</keyword>
<dbReference type="SMART" id="SM00382">
    <property type="entry name" value="AAA"/>
    <property type="match status" value="1"/>
</dbReference>
<name>A0A4Q7ZBS2_9GAMM</name>
<dbReference type="PANTHER" id="PTHR42734">
    <property type="entry name" value="METAL TRANSPORT SYSTEM ATP-BINDING PROTEIN TM_0124-RELATED"/>
    <property type="match status" value="1"/>
</dbReference>
<keyword evidence="12" id="KW-1185">Reference proteome</keyword>
<dbReference type="InterPro" id="IPR003593">
    <property type="entry name" value="AAA+_ATPase"/>
</dbReference>
<dbReference type="AlphaFoldDB" id="A0A4Q7ZBS2"/>
<keyword evidence="1" id="KW-0813">Transport</keyword>
<dbReference type="PROSITE" id="PS00211">
    <property type="entry name" value="ABC_TRANSPORTER_1"/>
    <property type="match status" value="1"/>
</dbReference>
<dbReference type="PROSITE" id="PS50893">
    <property type="entry name" value="ABC_TRANSPORTER_2"/>
    <property type="match status" value="1"/>
</dbReference>
<dbReference type="Proteomes" id="UP000292423">
    <property type="component" value="Unassembled WGS sequence"/>
</dbReference>
<protein>
    <submittedName>
        <fullName evidence="11">Zinc transport system ATP-binding protein</fullName>
    </submittedName>
</protein>